<sequence>MTLPEMEKPLVTEIQVRMDCSGCVQKIKKALHGINDPHKIAKAIKKTRRTVIICSDSEPSDDHSSEPAPGTEGGAPPATEGANQLTAETPTQAEAPKESLPVSENPPSDGANGTPTNQPPVQTSKPKDAEEIHVIHHHVMYQIDMGHMATVVDNGIHTVVHQHRD</sequence>
<feature type="compositionally biased region" description="Polar residues" evidence="1">
    <location>
        <begin position="83"/>
        <end position="92"/>
    </location>
</feature>
<feature type="region of interest" description="Disordered" evidence="1">
    <location>
        <begin position="56"/>
        <end position="127"/>
    </location>
</feature>
<dbReference type="EMBL" id="OU503041">
    <property type="protein sequence ID" value="CAI9762611.1"/>
    <property type="molecule type" value="Genomic_DNA"/>
</dbReference>
<dbReference type="AlphaFoldDB" id="A0AAD2DSX2"/>
<feature type="compositionally biased region" description="Low complexity" evidence="1">
    <location>
        <begin position="66"/>
        <end position="82"/>
    </location>
</feature>
<feature type="compositionally biased region" description="Polar residues" evidence="1">
    <location>
        <begin position="111"/>
        <end position="124"/>
    </location>
</feature>
<dbReference type="Proteomes" id="UP000834106">
    <property type="component" value="Chromosome 6"/>
</dbReference>
<proteinExistence type="predicted"/>
<accession>A0AAD2DSX2</accession>
<protein>
    <recommendedName>
        <fullName evidence="4">HMA domain-containing protein</fullName>
    </recommendedName>
</protein>
<dbReference type="InterPro" id="IPR036163">
    <property type="entry name" value="HMA_dom_sf"/>
</dbReference>
<dbReference type="Gene3D" id="3.30.70.100">
    <property type="match status" value="1"/>
</dbReference>
<evidence type="ECO:0008006" key="4">
    <source>
        <dbReference type="Google" id="ProtNLM"/>
    </source>
</evidence>
<name>A0AAD2DSX2_9LAMI</name>
<dbReference type="GO" id="GO:0046872">
    <property type="term" value="F:metal ion binding"/>
    <property type="evidence" value="ECO:0007669"/>
    <property type="project" value="InterPro"/>
</dbReference>
<evidence type="ECO:0000313" key="3">
    <source>
        <dbReference type="Proteomes" id="UP000834106"/>
    </source>
</evidence>
<evidence type="ECO:0000256" key="1">
    <source>
        <dbReference type="SAM" id="MobiDB-lite"/>
    </source>
</evidence>
<dbReference type="SUPFAM" id="SSF55008">
    <property type="entry name" value="HMA, heavy metal-associated domain"/>
    <property type="match status" value="1"/>
</dbReference>
<evidence type="ECO:0000313" key="2">
    <source>
        <dbReference type="EMBL" id="CAI9762611.1"/>
    </source>
</evidence>
<organism evidence="2 3">
    <name type="scientific">Fraxinus pennsylvanica</name>
    <dbReference type="NCBI Taxonomy" id="56036"/>
    <lineage>
        <taxon>Eukaryota</taxon>
        <taxon>Viridiplantae</taxon>
        <taxon>Streptophyta</taxon>
        <taxon>Embryophyta</taxon>
        <taxon>Tracheophyta</taxon>
        <taxon>Spermatophyta</taxon>
        <taxon>Magnoliopsida</taxon>
        <taxon>eudicotyledons</taxon>
        <taxon>Gunneridae</taxon>
        <taxon>Pentapetalae</taxon>
        <taxon>asterids</taxon>
        <taxon>lamiids</taxon>
        <taxon>Lamiales</taxon>
        <taxon>Oleaceae</taxon>
        <taxon>Oleeae</taxon>
        <taxon>Fraxinus</taxon>
    </lineage>
</organism>
<keyword evidence="3" id="KW-1185">Reference proteome</keyword>
<reference evidence="2" key="1">
    <citation type="submission" date="2023-05" db="EMBL/GenBank/DDBJ databases">
        <authorList>
            <person name="Huff M."/>
        </authorList>
    </citation>
    <scope>NUCLEOTIDE SEQUENCE</scope>
</reference>
<gene>
    <name evidence="2" type="ORF">FPE_LOCUS10041</name>
</gene>